<dbReference type="InterPro" id="IPR007493">
    <property type="entry name" value="DUF538"/>
</dbReference>
<dbReference type="InterPro" id="IPR036758">
    <property type="entry name" value="At5g01610-like"/>
</dbReference>
<evidence type="ECO:0000313" key="2">
    <source>
        <dbReference type="EMBL" id="WOL04114.1"/>
    </source>
</evidence>
<reference evidence="2 3" key="1">
    <citation type="submission" date="2023-10" db="EMBL/GenBank/DDBJ databases">
        <title>Chromosome-scale genome assembly provides insights into flower coloration mechanisms of Canna indica.</title>
        <authorList>
            <person name="Li C."/>
        </authorList>
    </citation>
    <scope>NUCLEOTIDE SEQUENCE [LARGE SCALE GENOMIC DNA]</scope>
    <source>
        <tissue evidence="2">Flower</tissue>
    </source>
</reference>
<dbReference type="Pfam" id="PF04398">
    <property type="entry name" value="DUF538"/>
    <property type="match status" value="1"/>
</dbReference>
<dbReference type="AlphaFoldDB" id="A0AAQ3KA56"/>
<sequence>MASPKTLLGIFLVISASAASAEIEASRAPTAYELLEKYDFPRGILPEGVQSYLLLSDGSFDVYFAADCEFGVAGYTLRYSRKVSGKVQPGKLTDLKGVSVKLLFLWIGIDKVEVTDDDQLKFYVGLFSASFPVSNFDESPRCRCGFDCAAANADAVLVSDD</sequence>
<keyword evidence="3" id="KW-1185">Reference proteome</keyword>
<organism evidence="2 3">
    <name type="scientific">Canna indica</name>
    <name type="common">Indian-shot</name>
    <dbReference type="NCBI Taxonomy" id="4628"/>
    <lineage>
        <taxon>Eukaryota</taxon>
        <taxon>Viridiplantae</taxon>
        <taxon>Streptophyta</taxon>
        <taxon>Embryophyta</taxon>
        <taxon>Tracheophyta</taxon>
        <taxon>Spermatophyta</taxon>
        <taxon>Magnoliopsida</taxon>
        <taxon>Liliopsida</taxon>
        <taxon>Zingiberales</taxon>
        <taxon>Cannaceae</taxon>
        <taxon>Canna</taxon>
    </lineage>
</organism>
<feature type="chain" id="PRO_5042925946" evidence="1">
    <location>
        <begin position="22"/>
        <end position="161"/>
    </location>
</feature>
<protein>
    <submittedName>
        <fullName evidence="2">Uncharacterized protein</fullName>
    </submittedName>
</protein>
<dbReference type="SUPFAM" id="SSF141562">
    <property type="entry name" value="At5g01610-like"/>
    <property type="match status" value="1"/>
</dbReference>
<dbReference type="Proteomes" id="UP001327560">
    <property type="component" value="Chromosome 4"/>
</dbReference>
<evidence type="ECO:0000256" key="1">
    <source>
        <dbReference type="SAM" id="SignalP"/>
    </source>
</evidence>
<dbReference type="EMBL" id="CP136893">
    <property type="protein sequence ID" value="WOL04114.1"/>
    <property type="molecule type" value="Genomic_DNA"/>
</dbReference>
<dbReference type="PANTHER" id="PTHR31676">
    <property type="entry name" value="T31J12.3 PROTEIN-RELATED"/>
    <property type="match status" value="1"/>
</dbReference>
<name>A0AAQ3KA56_9LILI</name>
<dbReference type="PANTHER" id="PTHR31676:SF27">
    <property type="entry name" value="EXPRESSED PROTEIN"/>
    <property type="match status" value="1"/>
</dbReference>
<proteinExistence type="predicted"/>
<keyword evidence="1" id="KW-0732">Signal</keyword>
<evidence type="ECO:0000313" key="3">
    <source>
        <dbReference type="Proteomes" id="UP001327560"/>
    </source>
</evidence>
<dbReference type="Gene3D" id="2.30.240.10">
    <property type="entry name" value="At5g01610-like"/>
    <property type="match status" value="1"/>
</dbReference>
<feature type="signal peptide" evidence="1">
    <location>
        <begin position="1"/>
        <end position="21"/>
    </location>
</feature>
<accession>A0AAQ3KA56</accession>
<gene>
    <name evidence="2" type="ORF">Cni_G12835</name>
</gene>